<dbReference type="PIRSF" id="PIRSF010386">
    <property type="entry name" value="RocB"/>
    <property type="match status" value="1"/>
</dbReference>
<dbReference type="InterPro" id="IPR050072">
    <property type="entry name" value="Peptidase_M20A"/>
</dbReference>
<protein>
    <submittedName>
        <fullName evidence="1">M20/M25/M40 family metallo-hydrolase</fullName>
    </submittedName>
</protein>
<dbReference type="InterPro" id="IPR002933">
    <property type="entry name" value="Peptidase_M20"/>
</dbReference>
<sequence length="557" mass="62986">MLEINRERLEALFYNLVATPGISGTVQENTTSEAIMAYFESVPYFQKHTQYLRAFPIEGDAFHRKVVTALVKGKHDSNRTIVMIGHTDVVDASDYGKNQDVAFHPQELMKRINPESLSPDARRDYESKEWIFGRGVMDMRCGVAVAMAMIEAAAGAPDTLEGNLLFVGVPDEENNSLGMISATNNLVTLAETHNLDYVVCIDGEPQFPRYPGDPGKYVYQGTLGKFVLMAYAVGKETHGGDSLTGLNANLIISELTRRIELNMDLADVFEDVVVSPPTSLKQTDTKEHYNVKTPESAYAYYNFLTADQSPKHFFDKVRQLAMESMQDALKRQKDQTQRYFQMTGSEGSYYDWDPTVLSYSELWQMALENGGETFEAHMDSCRKKWKQQPEMDQRILSLKMVQEVHSFCADQHPKIILLYVPPYYPHIKPSTTTPRQAKAAQVVNQVAEYAKEVFGETVLVDKFFTGLCDLSFVCLQNAEDVISNIQPNMPNWGFSYELPVETIKKLNLPVMNIGPYGKDAHKNTERLHADYSFRIYPALLSYAIQQLLQTESLGQEP</sequence>
<accession>A0ABU9VQ05</accession>
<gene>
    <name evidence="1" type="ORF">AAIG11_02105</name>
</gene>
<reference evidence="1 2" key="1">
    <citation type="submission" date="2024-04" db="EMBL/GenBank/DDBJ databases">
        <title>Genome sequencing and metabolic network reconstruction of aminoacids and betaine degradation by Anoxynatronum sibiricum.</title>
        <authorList>
            <person name="Detkova E.N."/>
            <person name="Boltjanskaja Y.V."/>
            <person name="Mardanov A.V."/>
            <person name="Kevbrin V."/>
        </authorList>
    </citation>
    <scope>NUCLEOTIDE SEQUENCE [LARGE SCALE GENOMIC DNA]</scope>
    <source>
        <strain evidence="1 2">Z-7981</strain>
    </source>
</reference>
<dbReference type="RefSeq" id="WP_343184632.1">
    <property type="nucleotide sequence ID" value="NZ_JBCITM010000002.1"/>
</dbReference>
<dbReference type="Proteomes" id="UP001407405">
    <property type="component" value="Unassembled WGS sequence"/>
</dbReference>
<dbReference type="PANTHER" id="PTHR43808:SF27">
    <property type="entry name" value="PROTEIN ROCB"/>
    <property type="match status" value="1"/>
</dbReference>
<dbReference type="Pfam" id="PF01546">
    <property type="entry name" value="Peptidase_M20"/>
    <property type="match status" value="1"/>
</dbReference>
<name>A0ABU9VQ05_9CLOT</name>
<dbReference type="PANTHER" id="PTHR43808">
    <property type="entry name" value="ACETYLORNITHINE DEACETYLASE"/>
    <property type="match status" value="1"/>
</dbReference>
<dbReference type="InterPro" id="IPR012166">
    <property type="entry name" value="Uncharacterised_RocB"/>
</dbReference>
<evidence type="ECO:0000313" key="1">
    <source>
        <dbReference type="EMBL" id="MEN1759255.1"/>
    </source>
</evidence>
<dbReference type="Gene3D" id="3.40.630.10">
    <property type="entry name" value="Zn peptidases"/>
    <property type="match status" value="1"/>
</dbReference>
<keyword evidence="2" id="KW-1185">Reference proteome</keyword>
<comment type="caution">
    <text evidence="1">The sequence shown here is derived from an EMBL/GenBank/DDBJ whole genome shotgun (WGS) entry which is preliminary data.</text>
</comment>
<dbReference type="SUPFAM" id="SSF53187">
    <property type="entry name" value="Zn-dependent exopeptidases"/>
    <property type="match status" value="1"/>
</dbReference>
<organism evidence="1 2">
    <name type="scientific">Anoxynatronum sibiricum</name>
    <dbReference type="NCBI Taxonomy" id="210623"/>
    <lineage>
        <taxon>Bacteria</taxon>
        <taxon>Bacillati</taxon>
        <taxon>Bacillota</taxon>
        <taxon>Clostridia</taxon>
        <taxon>Eubacteriales</taxon>
        <taxon>Clostridiaceae</taxon>
        <taxon>Anoxynatronum</taxon>
    </lineage>
</organism>
<proteinExistence type="predicted"/>
<dbReference type="EMBL" id="JBCITM010000002">
    <property type="protein sequence ID" value="MEN1759255.1"/>
    <property type="molecule type" value="Genomic_DNA"/>
</dbReference>
<evidence type="ECO:0000313" key="2">
    <source>
        <dbReference type="Proteomes" id="UP001407405"/>
    </source>
</evidence>